<dbReference type="SUPFAM" id="SSF48403">
    <property type="entry name" value="Ankyrin repeat"/>
    <property type="match status" value="3"/>
</dbReference>
<evidence type="ECO:0000256" key="2">
    <source>
        <dbReference type="ARBA" id="ARBA00022483"/>
    </source>
</evidence>
<feature type="repeat" description="ANK" evidence="12">
    <location>
        <begin position="37"/>
        <end position="69"/>
    </location>
</feature>
<feature type="repeat" description="ANK" evidence="12">
    <location>
        <begin position="136"/>
        <end position="168"/>
    </location>
</feature>
<evidence type="ECO:0000256" key="13">
    <source>
        <dbReference type="SAM" id="MobiDB-lite"/>
    </source>
</evidence>
<feature type="repeat" description="ANK" evidence="12">
    <location>
        <begin position="807"/>
        <end position="841"/>
    </location>
</feature>
<evidence type="ECO:0000256" key="7">
    <source>
        <dbReference type="ARBA" id="ARBA00023136"/>
    </source>
</evidence>
<dbReference type="Pfam" id="PF12796">
    <property type="entry name" value="Ank_2"/>
    <property type="match status" value="5"/>
</dbReference>
<evidence type="ECO:0000256" key="12">
    <source>
        <dbReference type="PROSITE-ProRule" id="PRU00023"/>
    </source>
</evidence>
<evidence type="ECO:0000256" key="11">
    <source>
        <dbReference type="ARBA" id="ARBA00049811"/>
    </source>
</evidence>
<feature type="repeat" description="ANK" evidence="12">
    <location>
        <begin position="304"/>
        <end position="336"/>
    </location>
</feature>
<comment type="subcellular location">
    <subcellularLocation>
        <location evidence="1">Target cell membrane</location>
    </subcellularLocation>
</comment>
<keyword evidence="5" id="KW-0528">Neurotoxin</keyword>
<keyword evidence="2" id="KW-0268">Exocytosis</keyword>
<keyword evidence="3" id="KW-1052">Target cell membrane</keyword>
<dbReference type="OrthoDB" id="6514969at2759"/>
<dbReference type="EMBL" id="NCKU01005988">
    <property type="protein sequence ID" value="RWS03952.1"/>
    <property type="molecule type" value="Genomic_DNA"/>
</dbReference>
<evidence type="ECO:0000256" key="5">
    <source>
        <dbReference type="ARBA" id="ARBA00023028"/>
    </source>
</evidence>
<reference evidence="14 15" key="1">
    <citation type="journal article" date="2018" name="Gigascience">
        <title>Genomes of trombidid mites reveal novel predicted allergens and laterally-transferred genes associated with secondary metabolism.</title>
        <authorList>
            <person name="Dong X."/>
            <person name="Chaisiri K."/>
            <person name="Xia D."/>
            <person name="Armstrong S.D."/>
            <person name="Fang Y."/>
            <person name="Donnelly M.J."/>
            <person name="Kadowaki T."/>
            <person name="McGarry J.W."/>
            <person name="Darby A.C."/>
            <person name="Makepeace B.L."/>
        </authorList>
    </citation>
    <scope>NUCLEOTIDE SEQUENCE [LARGE SCALE GENOMIC DNA]</scope>
    <source>
        <strain evidence="14">UoL-WK</strain>
    </source>
</reference>
<sequence length="1061" mass="116070">MHYSDQPKMAQAILKGEIHTVKHCISNGEDVNAADFERRTYLHLAAFVNAAEIAKILIAAGARIQCRDNEWLTPLHRACRNNADAIVALLIEKGADVNCRDRNFVTPLHVCAANNALECARLFISKVPNIDVTDRSGATALHHAAFNGNCDVIQFLLKHGASPNAYDKLERRPIHYAATVDNTDAIRLLVNSGGLIDVRDKDMLTPLHIASAKGSLNAIQTLVELGANINTVDASGNTPLHWACLHGQDDVIDELITSGASLNAVNHMGVTPLHYAAASILGTPALEVLMRHKDNLLINACDKAGRTPLHLAAKFGRLNRVLDLIRYGADVNATDKQLLTALHYAARGGHSPVIETLIAQSNIKINILDISGMTPLHHVAFSGVSDACQRLLKSSKAALSINDVSGRSPHFFAALSGNRECLQLMEPLPSHLDSLNRSLLHYAAASASYESLRYLLQTDLNLNVNHRDIFGRTPLLYAAASDDDGRCVEALISAGARIDIPDNDGYYCVNYAAAAGKSCTLEVLYTDDFIANIWSKVKFKLCPSYCAAFFGRSECLEFLLSKGVIESIAKCMEYATVTNHMDCLQKIINHDSISQAIFCNAIHLAALKSHIDCLCCIFTHIEEVDIVDEKMRTPLMFAALNCQANYDCIEMLLKKNSNVNAIDKFGRNVLFYACFSGHENSVRAFLARGANLLQRDVNNKTVFHLAAAMGHSDVLCSLISALSAIKLFESISHESLVDRDLFTPLHWACLKSQHNTVTILLENLKMKTFYGNSVSPLHISALVGSEKCMELLLSHYGQGIVHLVDSKGRTALHYLCMSKKETKECLSLLLHNRVEVNACDENKRTALMYCIQRGFTDTALTLLSNGGDPSIEDRKGNNSLHYACLMKMEEIGLRIVEKCPSLVNSTNCDLKTPLHIAASNGLYNLTQKLLLGGASVTASDIENQTPSLCCAKNSDVAECLMLIESIMIFEELNKKASLDAEEASAFSPSISQLRESRGSFLKRASAQLFASSSFESCRTSFSPKNDQVSNECSSIIGVSTLNSNNSKSVDKENNSSDSDFY</sequence>
<keyword evidence="5" id="KW-0638">Presynaptic neurotoxin</keyword>
<comment type="caution">
    <text evidence="14">The sequence shown here is derived from an EMBL/GenBank/DDBJ whole genome shotgun (WGS) entry which is preliminary data.</text>
</comment>
<accession>A0A443QLQ6</accession>
<dbReference type="InterPro" id="IPR036770">
    <property type="entry name" value="Ankyrin_rpt-contain_sf"/>
</dbReference>
<feature type="repeat" description="ANK" evidence="12">
    <location>
        <begin position="169"/>
        <end position="201"/>
    </location>
</feature>
<evidence type="ECO:0000256" key="8">
    <source>
        <dbReference type="ARBA" id="ARBA00023298"/>
    </source>
</evidence>
<dbReference type="GO" id="GO:0006887">
    <property type="term" value="P:exocytosis"/>
    <property type="evidence" value="ECO:0007669"/>
    <property type="project" value="UniProtKB-KW"/>
</dbReference>
<evidence type="ECO:0000256" key="3">
    <source>
        <dbReference type="ARBA" id="ARBA00022537"/>
    </source>
</evidence>
<comment type="similarity">
    <text evidence="9">Belongs to the cationic peptide 01 (latrotoxin) family. 03 (alpha-latrotoxin) subfamily.</text>
</comment>
<keyword evidence="5" id="KW-0800">Toxin</keyword>
<proteinExistence type="inferred from homology"/>
<dbReference type="PROSITE" id="PS50297">
    <property type="entry name" value="ANK_REP_REGION"/>
    <property type="match status" value="9"/>
</dbReference>
<dbReference type="PRINTS" id="PR01415">
    <property type="entry name" value="ANKYRIN"/>
</dbReference>
<dbReference type="Pfam" id="PF00023">
    <property type="entry name" value="Ank"/>
    <property type="match status" value="1"/>
</dbReference>
<dbReference type="GO" id="GO:0044231">
    <property type="term" value="C:host cell presynaptic membrane"/>
    <property type="evidence" value="ECO:0007669"/>
    <property type="project" value="UniProtKB-KW"/>
</dbReference>
<comment type="subunit">
    <text evidence="10">Homotetramer in membranes.</text>
</comment>
<organism evidence="14 15">
    <name type="scientific">Dinothrombium tinctorium</name>
    <dbReference type="NCBI Taxonomy" id="1965070"/>
    <lineage>
        <taxon>Eukaryota</taxon>
        <taxon>Metazoa</taxon>
        <taxon>Ecdysozoa</taxon>
        <taxon>Arthropoda</taxon>
        <taxon>Chelicerata</taxon>
        <taxon>Arachnida</taxon>
        <taxon>Acari</taxon>
        <taxon>Acariformes</taxon>
        <taxon>Trombidiformes</taxon>
        <taxon>Prostigmata</taxon>
        <taxon>Anystina</taxon>
        <taxon>Parasitengona</taxon>
        <taxon>Trombidioidea</taxon>
        <taxon>Trombidiidae</taxon>
        <taxon>Dinothrombium</taxon>
    </lineage>
</organism>
<feature type="repeat" description="ANK" evidence="12">
    <location>
        <begin position="70"/>
        <end position="102"/>
    </location>
</feature>
<evidence type="ECO:0000256" key="10">
    <source>
        <dbReference type="ARBA" id="ARBA00049715"/>
    </source>
</evidence>
<evidence type="ECO:0000313" key="15">
    <source>
        <dbReference type="Proteomes" id="UP000285301"/>
    </source>
</evidence>
<dbReference type="Proteomes" id="UP000285301">
    <property type="component" value="Unassembled WGS sequence"/>
</dbReference>
<feature type="repeat" description="ANK" evidence="12">
    <location>
        <begin position="470"/>
        <end position="503"/>
    </location>
</feature>
<gene>
    <name evidence="14" type="ORF">B4U79_06560</name>
</gene>
<dbReference type="Pfam" id="PF13637">
    <property type="entry name" value="Ank_4"/>
    <property type="match status" value="2"/>
</dbReference>
<keyword evidence="4" id="KW-0677">Repeat</keyword>
<evidence type="ECO:0000256" key="6">
    <source>
        <dbReference type="ARBA" id="ARBA00023043"/>
    </source>
</evidence>
<keyword evidence="8" id="KW-1053">Target membrane</keyword>
<dbReference type="AlphaFoldDB" id="A0A443QLQ6"/>
<evidence type="ECO:0000256" key="1">
    <source>
        <dbReference type="ARBA" id="ARBA00004175"/>
    </source>
</evidence>
<evidence type="ECO:0000256" key="4">
    <source>
        <dbReference type="ARBA" id="ARBA00022737"/>
    </source>
</evidence>
<dbReference type="GO" id="GO:0044218">
    <property type="term" value="C:other organism cell membrane"/>
    <property type="evidence" value="ECO:0007669"/>
    <property type="project" value="UniProtKB-KW"/>
</dbReference>
<feature type="repeat" description="ANK" evidence="12">
    <location>
        <begin position="435"/>
        <end position="467"/>
    </location>
</feature>
<evidence type="ECO:0000256" key="9">
    <source>
        <dbReference type="ARBA" id="ARBA00049657"/>
    </source>
</evidence>
<dbReference type="PANTHER" id="PTHR24198">
    <property type="entry name" value="ANKYRIN REPEAT AND PROTEIN KINASE DOMAIN-CONTAINING PROTEIN"/>
    <property type="match status" value="1"/>
</dbReference>
<keyword evidence="6 12" id="KW-0040">ANK repeat</keyword>
<feature type="repeat" description="ANK" evidence="12">
    <location>
        <begin position="909"/>
        <end position="941"/>
    </location>
</feature>
<dbReference type="STRING" id="1965070.A0A443QLQ6"/>
<feature type="repeat" description="ANK" evidence="12">
    <location>
        <begin position="235"/>
        <end position="267"/>
    </location>
</feature>
<evidence type="ECO:0000313" key="14">
    <source>
        <dbReference type="EMBL" id="RWS03952.1"/>
    </source>
</evidence>
<keyword evidence="7" id="KW-0472">Membrane</keyword>
<protein>
    <recommendedName>
        <fullName evidence="11">Alpha-latrotoxin</fullName>
    </recommendedName>
</protein>
<dbReference type="InterPro" id="IPR002110">
    <property type="entry name" value="Ankyrin_rpt"/>
</dbReference>
<dbReference type="PANTHER" id="PTHR24198:SF165">
    <property type="entry name" value="ANKYRIN REPEAT-CONTAINING PROTEIN-RELATED"/>
    <property type="match status" value="1"/>
</dbReference>
<feature type="repeat" description="ANK" evidence="12">
    <location>
        <begin position="630"/>
        <end position="664"/>
    </location>
</feature>
<dbReference type="PROSITE" id="PS50088">
    <property type="entry name" value="ANK_REPEAT"/>
    <property type="match status" value="12"/>
</dbReference>
<dbReference type="Gene3D" id="1.25.40.20">
    <property type="entry name" value="Ankyrin repeat-containing domain"/>
    <property type="match status" value="9"/>
</dbReference>
<name>A0A443QLQ6_9ACAR</name>
<keyword evidence="15" id="KW-1185">Reference proteome</keyword>
<feature type="region of interest" description="Disordered" evidence="13">
    <location>
        <begin position="1041"/>
        <end position="1061"/>
    </location>
</feature>
<dbReference type="SMART" id="SM00248">
    <property type="entry name" value="ANK"/>
    <property type="match status" value="25"/>
</dbReference>
<feature type="repeat" description="ANK" evidence="12">
    <location>
        <begin position="202"/>
        <end position="234"/>
    </location>
</feature>